<organism evidence="1 2">
    <name type="scientific">Caballeronia novacaledonica</name>
    <dbReference type="NCBI Taxonomy" id="1544861"/>
    <lineage>
        <taxon>Bacteria</taxon>
        <taxon>Pseudomonadati</taxon>
        <taxon>Pseudomonadota</taxon>
        <taxon>Betaproteobacteria</taxon>
        <taxon>Burkholderiales</taxon>
        <taxon>Burkholderiaceae</taxon>
        <taxon>Caballeronia</taxon>
    </lineage>
</organism>
<name>A0ACB5QQQ9_9BURK</name>
<keyword evidence="2" id="KW-1185">Reference proteome</keyword>
<protein>
    <submittedName>
        <fullName evidence="1">Beta-propeller fold lactonase family protein</fullName>
    </submittedName>
</protein>
<accession>A0ACB5QQQ9</accession>
<evidence type="ECO:0000313" key="2">
    <source>
        <dbReference type="Proteomes" id="UP001055013"/>
    </source>
</evidence>
<sequence length="353" mass="38370">MSQQFAYVGCRTTRERNARGKGIALYKICARTAAWRFVDVFPTADNPSFLALNRAQTFLYTVHGDGEQASSFRVDPESGRLIHVNTVSCNGRNPVHLAFSKDEAWLNIANYATGNVTRIPVEADGSLGSSNDVMTFTGIPGPHSKEQKGSHPHHISRYQTSTANTDWHIVPDKGIDSVSAVRWLSNGTCEVVSQSWSAGSGPRHAAYHPKLPLVYVANELDSTMTVWNFDAESGKLTPRGTVSVLPPDFGGESSAAGIVITADAKQLFVSNRGSNTVATIALDDAGMPGPADWTACFGDFPRFIALDRENKHLFVANERTDTIIEFDVTPWGLKPTGQVIKTGSPVCIVFREQ</sequence>
<evidence type="ECO:0000313" key="1">
    <source>
        <dbReference type="EMBL" id="GJH17293.1"/>
    </source>
</evidence>
<dbReference type="Proteomes" id="UP001055013">
    <property type="component" value="Unassembled WGS sequence"/>
</dbReference>
<proteinExistence type="predicted"/>
<gene>
    <name evidence="1" type="ORF">CBA19CS22_12145</name>
</gene>
<reference evidence="1" key="1">
    <citation type="submission" date="2021-09" db="EMBL/GenBank/DDBJ databases">
        <title>Isolation and characterization of 3-chlorobenzoate degrading bacteria from soils in Shizuoka.</title>
        <authorList>
            <person name="Ifat A."/>
            <person name="Ogawa N."/>
            <person name="Kimbara K."/>
            <person name="Moriuchi R."/>
            <person name="Dohra H."/>
            <person name="Shintani M."/>
        </authorList>
    </citation>
    <scope>NUCLEOTIDE SEQUENCE</scope>
    <source>
        <strain evidence="1">19CS2-2</strain>
    </source>
</reference>
<dbReference type="EMBL" id="BPUR01000005">
    <property type="protein sequence ID" value="GJH17293.1"/>
    <property type="molecule type" value="Genomic_DNA"/>
</dbReference>
<comment type="caution">
    <text evidence="1">The sequence shown here is derived from an EMBL/GenBank/DDBJ whole genome shotgun (WGS) entry which is preliminary data.</text>
</comment>